<proteinExistence type="predicted"/>
<comment type="caution">
    <text evidence="1">The sequence shown here is derived from an EMBL/GenBank/DDBJ whole genome shotgun (WGS) entry which is preliminary data.</text>
</comment>
<keyword evidence="2" id="KW-1185">Reference proteome</keyword>
<sequence length="157" mass="18096">MPKAAEGLEIQVHGHVVEELLNQYNICVSSFDHFFLFLNTLKEGLFGLLLQVLQLSQVWFYFVFLDLSPLQPPTLGIGSSFPYSYCEYADIISMDFDETKPNGKELLIEQIRSYRSFLFSNLATRPSATEKHQSFVVKSKFFNPTRVILPIHECELH</sequence>
<name>A0A7J6WRZ5_THATH</name>
<accession>A0A7J6WRZ5</accession>
<dbReference type="AlphaFoldDB" id="A0A7J6WRZ5"/>
<evidence type="ECO:0000313" key="2">
    <source>
        <dbReference type="Proteomes" id="UP000554482"/>
    </source>
</evidence>
<dbReference type="EMBL" id="JABWDY010012073">
    <property type="protein sequence ID" value="KAF5199370.1"/>
    <property type="molecule type" value="Genomic_DNA"/>
</dbReference>
<protein>
    <submittedName>
        <fullName evidence="1">Uncharacterized protein</fullName>
    </submittedName>
</protein>
<evidence type="ECO:0000313" key="1">
    <source>
        <dbReference type="EMBL" id="KAF5199370.1"/>
    </source>
</evidence>
<dbReference type="Proteomes" id="UP000554482">
    <property type="component" value="Unassembled WGS sequence"/>
</dbReference>
<gene>
    <name evidence="1" type="ORF">FRX31_011044</name>
</gene>
<reference evidence="1 2" key="1">
    <citation type="submission" date="2020-06" db="EMBL/GenBank/DDBJ databases">
        <title>Transcriptomic and genomic resources for Thalictrum thalictroides and T. hernandezii: Facilitating candidate gene discovery in an emerging model plant lineage.</title>
        <authorList>
            <person name="Arias T."/>
            <person name="Riano-Pachon D.M."/>
            <person name="Di Stilio V.S."/>
        </authorList>
    </citation>
    <scope>NUCLEOTIDE SEQUENCE [LARGE SCALE GENOMIC DNA]</scope>
    <source>
        <strain evidence="2">cv. WT478/WT964</strain>
        <tissue evidence="1">Leaves</tissue>
    </source>
</reference>
<organism evidence="1 2">
    <name type="scientific">Thalictrum thalictroides</name>
    <name type="common">Rue-anemone</name>
    <name type="synonym">Anemone thalictroides</name>
    <dbReference type="NCBI Taxonomy" id="46969"/>
    <lineage>
        <taxon>Eukaryota</taxon>
        <taxon>Viridiplantae</taxon>
        <taxon>Streptophyta</taxon>
        <taxon>Embryophyta</taxon>
        <taxon>Tracheophyta</taxon>
        <taxon>Spermatophyta</taxon>
        <taxon>Magnoliopsida</taxon>
        <taxon>Ranunculales</taxon>
        <taxon>Ranunculaceae</taxon>
        <taxon>Thalictroideae</taxon>
        <taxon>Thalictrum</taxon>
    </lineage>
</organism>